<dbReference type="Proteomes" id="UP000636709">
    <property type="component" value="Unassembled WGS sequence"/>
</dbReference>
<dbReference type="PANTHER" id="PTHR33377">
    <property type="entry name" value="OS10G0134700 PROTEIN-RELATED"/>
    <property type="match status" value="1"/>
</dbReference>
<dbReference type="OrthoDB" id="655353at2759"/>
<sequence>MSDLVVAAGQMVAGAVVQEFVSRAVSLVLGKRKDKASQGEYLDRLQKAVHEVEFMQERTAKLAITEISLLRQKIELKRQFMEAAACLLTSRRKKRQQETSQVVALSPTPHGLLPTSSGAMFPVSSFIATAKDELRLSCDDVERFERLAVSARSILTDVQSGCSLRSSMNFSSPLISHLFEWKTLSYRAMQADQERCFEVWPFRSEDRGLEAVVRYCYWDCIRPDKSFGVELVLRLSESTDIVGIAIKCLQSMTSQFNLVADTATGQLTLLASSNLQDISYSHAPPWGTIHETFSELTQWCRPNPLCCKAKGYTPCADKVVVSSQISQAFPEEVILFSFECCISAPEYNLRSSADARGKRSVMRNRKLPHLMLVALVLPHCVHDGRWRQSSYTFETIGDNDTEPIDVSIQQIGKTVRPRAINCFLRQPKVTKYGIGWISKHGAAVVVVKKLNARTQVPT</sequence>
<dbReference type="EMBL" id="JACEFO010001739">
    <property type="protein sequence ID" value="KAF8713975.1"/>
    <property type="molecule type" value="Genomic_DNA"/>
</dbReference>
<reference evidence="1" key="1">
    <citation type="submission" date="2020-07" db="EMBL/GenBank/DDBJ databases">
        <title>Genome sequence and genetic diversity analysis of an under-domesticated orphan crop, white fonio (Digitaria exilis).</title>
        <authorList>
            <person name="Bennetzen J.L."/>
            <person name="Chen S."/>
            <person name="Ma X."/>
            <person name="Wang X."/>
            <person name="Yssel A.E.J."/>
            <person name="Chaluvadi S.R."/>
            <person name="Johnson M."/>
            <person name="Gangashetty P."/>
            <person name="Hamidou F."/>
            <person name="Sanogo M.D."/>
            <person name="Zwaenepoel A."/>
            <person name="Wallace J."/>
            <person name="Van De Peer Y."/>
            <person name="Van Deynze A."/>
        </authorList>
    </citation>
    <scope>NUCLEOTIDE SEQUENCE</scope>
    <source>
        <tissue evidence="1">Leaves</tissue>
    </source>
</reference>
<comment type="caution">
    <text evidence="1">The sequence shown here is derived from an EMBL/GenBank/DDBJ whole genome shotgun (WGS) entry which is preliminary data.</text>
</comment>
<proteinExistence type="predicted"/>
<accession>A0A835C6J9</accession>
<dbReference type="PANTHER" id="PTHR33377:SF4">
    <property type="entry name" value="OS07G0285800 PROTEIN"/>
    <property type="match status" value="1"/>
</dbReference>
<dbReference type="InterPro" id="IPR013181">
    <property type="entry name" value="DUF1719"/>
</dbReference>
<organism evidence="1 2">
    <name type="scientific">Digitaria exilis</name>
    <dbReference type="NCBI Taxonomy" id="1010633"/>
    <lineage>
        <taxon>Eukaryota</taxon>
        <taxon>Viridiplantae</taxon>
        <taxon>Streptophyta</taxon>
        <taxon>Embryophyta</taxon>
        <taxon>Tracheophyta</taxon>
        <taxon>Spermatophyta</taxon>
        <taxon>Magnoliopsida</taxon>
        <taxon>Liliopsida</taxon>
        <taxon>Poales</taxon>
        <taxon>Poaceae</taxon>
        <taxon>PACMAD clade</taxon>
        <taxon>Panicoideae</taxon>
        <taxon>Panicodae</taxon>
        <taxon>Paniceae</taxon>
        <taxon>Anthephorinae</taxon>
        <taxon>Digitaria</taxon>
    </lineage>
</organism>
<evidence type="ECO:0000313" key="2">
    <source>
        <dbReference type="Proteomes" id="UP000636709"/>
    </source>
</evidence>
<keyword evidence="2" id="KW-1185">Reference proteome</keyword>
<dbReference type="SMART" id="SM01157">
    <property type="entry name" value="DUF1719"/>
    <property type="match status" value="1"/>
</dbReference>
<dbReference type="AlphaFoldDB" id="A0A835C6J9"/>
<gene>
    <name evidence="1" type="ORF">HU200_027963</name>
</gene>
<dbReference type="Pfam" id="PF08224">
    <property type="entry name" value="DUF1719"/>
    <property type="match status" value="1"/>
</dbReference>
<protein>
    <submittedName>
        <fullName evidence="1">Uncharacterized protein</fullName>
    </submittedName>
</protein>
<name>A0A835C6J9_9POAL</name>
<evidence type="ECO:0000313" key="1">
    <source>
        <dbReference type="EMBL" id="KAF8713975.1"/>
    </source>
</evidence>